<sequence>MKTLFITNSTYIDPDVYKIIVIIFLIVIFLSFIMTVLKNILDHKLKNKMLDKGISEEVITSMLQNDAQSTKHTSVKWFLVLVATGVGLFISGLFLPLGIHSIGIMAISISAAFLLHSLYLNRFNN</sequence>
<feature type="transmembrane region" description="Helical" evidence="1">
    <location>
        <begin position="77"/>
        <end position="95"/>
    </location>
</feature>
<dbReference type="Pfam" id="PF19762">
    <property type="entry name" value="DUF6249"/>
    <property type="match status" value="1"/>
</dbReference>
<protein>
    <recommendedName>
        <fullName evidence="2">DUF6249 domain-containing protein</fullName>
    </recommendedName>
</protein>
<evidence type="ECO:0000313" key="3">
    <source>
        <dbReference type="EMBL" id="CAL2108421.1"/>
    </source>
</evidence>
<evidence type="ECO:0000259" key="2">
    <source>
        <dbReference type="Pfam" id="PF19762"/>
    </source>
</evidence>
<feature type="transmembrane region" description="Helical" evidence="1">
    <location>
        <begin position="20"/>
        <end position="41"/>
    </location>
</feature>
<keyword evidence="1" id="KW-0472">Membrane</keyword>
<keyword evidence="1" id="KW-0812">Transmembrane</keyword>
<feature type="domain" description="DUF6249" evidence="2">
    <location>
        <begin position="20"/>
        <end position="116"/>
    </location>
</feature>
<name>A0ABM9PRJ5_9FLAO</name>
<accession>A0ABM9PRJ5</accession>
<organism evidence="3 4">
    <name type="scientific">Tenacibaculum vairaonense</name>
    <dbReference type="NCBI Taxonomy" id="3137860"/>
    <lineage>
        <taxon>Bacteria</taxon>
        <taxon>Pseudomonadati</taxon>
        <taxon>Bacteroidota</taxon>
        <taxon>Flavobacteriia</taxon>
        <taxon>Flavobacteriales</taxon>
        <taxon>Flavobacteriaceae</taxon>
        <taxon>Tenacibaculum</taxon>
    </lineage>
</organism>
<dbReference type="EMBL" id="CAXJRC010000044">
    <property type="protein sequence ID" value="CAL2108421.1"/>
    <property type="molecule type" value="Genomic_DNA"/>
</dbReference>
<keyword evidence="1" id="KW-1133">Transmembrane helix</keyword>
<comment type="caution">
    <text evidence="3">The sequence shown here is derived from an EMBL/GenBank/DDBJ whole genome shotgun (WGS) entry which is preliminary data.</text>
</comment>
<dbReference type="Proteomes" id="UP001497602">
    <property type="component" value="Unassembled WGS sequence"/>
</dbReference>
<feature type="transmembrane region" description="Helical" evidence="1">
    <location>
        <begin position="101"/>
        <end position="120"/>
    </location>
</feature>
<proteinExistence type="predicted"/>
<gene>
    <name evidence="3" type="ORF">T190115A13A_70194</name>
</gene>
<evidence type="ECO:0000313" key="4">
    <source>
        <dbReference type="Proteomes" id="UP001497602"/>
    </source>
</evidence>
<dbReference type="InterPro" id="IPR046216">
    <property type="entry name" value="DUF6249"/>
</dbReference>
<keyword evidence="4" id="KW-1185">Reference proteome</keyword>
<dbReference type="RefSeq" id="WP_348706526.1">
    <property type="nucleotide sequence ID" value="NZ_CAXIYA010000038.1"/>
</dbReference>
<evidence type="ECO:0000256" key="1">
    <source>
        <dbReference type="SAM" id="Phobius"/>
    </source>
</evidence>
<reference evidence="3 4" key="1">
    <citation type="submission" date="2024-05" db="EMBL/GenBank/DDBJ databases">
        <authorList>
            <person name="Duchaud E."/>
        </authorList>
    </citation>
    <scope>NUCLEOTIDE SEQUENCE [LARGE SCALE GENOMIC DNA]</scope>
    <source>
        <strain evidence="3">Ena-SAMPLE-TAB-13-05-2024-13:56:06:370-140305</strain>
    </source>
</reference>